<dbReference type="VEuPathDB" id="FungiDB:FOXG_22908"/>
<evidence type="ECO:0000313" key="1">
    <source>
        <dbReference type="EMBL" id="KNB20717.1"/>
    </source>
</evidence>
<gene>
    <name evidence="1" type="ORF">FOXG_22908</name>
</gene>
<accession>A0A0J9WW60</accession>
<protein>
    <submittedName>
        <fullName evidence="1">Uncharacterized protein</fullName>
    </submittedName>
</protein>
<evidence type="ECO:0000313" key="2">
    <source>
        <dbReference type="Proteomes" id="UP000009097"/>
    </source>
</evidence>
<organism evidence="1 2">
    <name type="scientific">Fusarium oxysporum f. sp. lycopersici (strain 4287 / CBS 123668 / FGSC 9935 / NRRL 34936)</name>
    <name type="common">Fusarium vascular wilt of tomato</name>
    <dbReference type="NCBI Taxonomy" id="426428"/>
    <lineage>
        <taxon>Eukaryota</taxon>
        <taxon>Fungi</taxon>
        <taxon>Dikarya</taxon>
        <taxon>Ascomycota</taxon>
        <taxon>Pezizomycotina</taxon>
        <taxon>Sordariomycetes</taxon>
        <taxon>Hypocreomycetidae</taxon>
        <taxon>Hypocreales</taxon>
        <taxon>Nectriaceae</taxon>
        <taxon>Fusarium</taxon>
        <taxon>Fusarium oxysporum species complex</taxon>
    </lineage>
</organism>
<dbReference type="AlphaFoldDB" id="A0A0J9WW60"/>
<reference evidence="1" key="1">
    <citation type="submission" date="2007-04" db="EMBL/GenBank/DDBJ databases">
        <authorList>
            <consortium name="The Broad Institute Genome Sequencing Platform"/>
            <person name="Birren B."/>
            <person name="Lander E."/>
            <person name="Galagan J."/>
            <person name="Nusbaum C."/>
            <person name="Devon K."/>
            <person name="Ma L.-J."/>
            <person name="Jaffe D."/>
            <person name="Butler J."/>
            <person name="Alvarez P."/>
            <person name="Gnerre S."/>
            <person name="Grabherr M."/>
            <person name="Kleber M."/>
            <person name="Mauceli E."/>
            <person name="Brockman W."/>
            <person name="MacCallum I.A."/>
            <person name="Young S."/>
            <person name="LaButti K."/>
            <person name="DeCaprio D."/>
            <person name="Crawford M."/>
            <person name="Koehrsen M."/>
            <person name="Engels R."/>
            <person name="Montgomery P."/>
            <person name="Pearson M."/>
            <person name="Howarth C."/>
            <person name="Larson L."/>
            <person name="White J."/>
            <person name="O'Leary S."/>
            <person name="Kodira C."/>
            <person name="Zeng Q."/>
            <person name="Yandava C."/>
            <person name="Alvarado L."/>
            <person name="Kistler C."/>
            <person name="Shim W.-B."/>
            <person name="Kang S."/>
            <person name="Woloshuk C."/>
        </authorList>
    </citation>
    <scope>NUCLEOTIDE SEQUENCE</scope>
    <source>
        <strain evidence="1">4287</strain>
    </source>
</reference>
<dbReference type="KEGG" id="fox:FOXG_22908"/>
<name>A0A0J9WW60_FUSO4</name>
<dbReference type="Proteomes" id="UP000009097">
    <property type="component" value="Unassembled WGS sequence"/>
</dbReference>
<dbReference type="GeneID" id="28963614"/>
<proteinExistence type="predicted"/>
<dbReference type="RefSeq" id="XP_018258762.1">
    <property type="nucleotide sequence ID" value="XM_018403333.1"/>
</dbReference>
<dbReference type="EMBL" id="DS231759">
    <property type="protein sequence ID" value="KNB20717.1"/>
    <property type="molecule type" value="Genomic_DNA"/>
</dbReference>
<sequence length="110" mass="12402">MTAVVMKRLPYTARLLSLNTTIFPRIRYERFARAENFGRQNGSKYSGGVYGTLTVARRNFITRVPNGSATRREPWCPGLPYSNSAPSRVFRCTTLLHPSSYTPHSSLCSI</sequence>
<reference evidence="1" key="2">
    <citation type="journal article" date="2010" name="Nature">
        <title>Comparative genomics reveals mobile pathogenicity chromosomes in Fusarium.</title>
        <authorList>
            <person name="Ma L.J."/>
            <person name="van der Does H.C."/>
            <person name="Borkovich K.A."/>
            <person name="Coleman J.J."/>
            <person name="Daboussi M.J."/>
            <person name="Di Pietro A."/>
            <person name="Dufresne M."/>
            <person name="Freitag M."/>
            <person name="Grabherr M."/>
            <person name="Henrissat B."/>
            <person name="Houterman P.M."/>
            <person name="Kang S."/>
            <person name="Shim W.B."/>
            <person name="Woloshuk C."/>
            <person name="Xie X."/>
            <person name="Xu J.R."/>
            <person name="Antoniw J."/>
            <person name="Baker S.E."/>
            <person name="Bluhm B.H."/>
            <person name="Breakspear A."/>
            <person name="Brown D.W."/>
            <person name="Butchko R.A."/>
            <person name="Chapman S."/>
            <person name="Coulson R."/>
            <person name="Coutinho P.M."/>
            <person name="Danchin E.G."/>
            <person name="Diener A."/>
            <person name="Gale L.R."/>
            <person name="Gardiner D.M."/>
            <person name="Goff S."/>
            <person name="Hammond-Kosack K.E."/>
            <person name="Hilburn K."/>
            <person name="Hua-Van A."/>
            <person name="Jonkers W."/>
            <person name="Kazan K."/>
            <person name="Kodira C.D."/>
            <person name="Koehrsen M."/>
            <person name="Kumar L."/>
            <person name="Lee Y.H."/>
            <person name="Li L."/>
            <person name="Manners J.M."/>
            <person name="Miranda-Saavedra D."/>
            <person name="Mukherjee M."/>
            <person name="Park G."/>
            <person name="Park J."/>
            <person name="Park S.Y."/>
            <person name="Proctor R.H."/>
            <person name="Regev A."/>
            <person name="Ruiz-Roldan M.C."/>
            <person name="Sain D."/>
            <person name="Sakthikumar S."/>
            <person name="Sykes S."/>
            <person name="Schwartz D.C."/>
            <person name="Turgeon B.G."/>
            <person name="Wapinski I."/>
            <person name="Yoder O."/>
            <person name="Young S."/>
            <person name="Zeng Q."/>
            <person name="Zhou S."/>
            <person name="Galagan J."/>
            <person name="Cuomo C.A."/>
            <person name="Kistler H.C."/>
            <person name="Rep M."/>
        </authorList>
    </citation>
    <scope>NUCLEOTIDE SEQUENCE [LARGE SCALE GENOMIC DNA]</scope>
    <source>
        <strain evidence="1">4287</strain>
    </source>
</reference>